<dbReference type="InterPro" id="IPR051354">
    <property type="entry name" value="Transposase_27_IS1"/>
</dbReference>
<dbReference type="PRINTS" id="PR00455">
    <property type="entry name" value="HTHTETR"/>
</dbReference>
<dbReference type="HOGENOM" id="CLU_069356_46_2_3"/>
<dbReference type="eggNOG" id="COG3677">
    <property type="taxonomic scope" value="Bacteria"/>
</dbReference>
<protein>
    <submittedName>
        <fullName evidence="4">Transcriptional regulator</fullName>
    </submittedName>
</protein>
<dbReference type="SUPFAM" id="SSF46689">
    <property type="entry name" value="Homeodomain-like"/>
    <property type="match status" value="2"/>
</dbReference>
<proteinExistence type="predicted"/>
<dbReference type="EMBL" id="CP003600">
    <property type="protein sequence ID" value="AFY93281.1"/>
    <property type="molecule type" value="Genomic_DNA"/>
</dbReference>
<dbReference type="InterPro" id="IPR009057">
    <property type="entry name" value="Homeodomain-like_sf"/>
</dbReference>
<evidence type="ECO:0000259" key="3">
    <source>
        <dbReference type="PROSITE" id="PS50977"/>
    </source>
</evidence>
<dbReference type="PROSITE" id="PS50977">
    <property type="entry name" value="HTH_TETR_2"/>
    <property type="match status" value="1"/>
</dbReference>
<reference evidence="4 5" key="1">
    <citation type="submission" date="2012-05" db="EMBL/GenBank/DDBJ databases">
        <title>Finished chromosome of genome of Chamaesiphon sp. PCC 6605.</title>
        <authorList>
            <consortium name="US DOE Joint Genome Institute"/>
            <person name="Gugger M."/>
            <person name="Coursin T."/>
            <person name="Rippka R."/>
            <person name="Tandeau De Marsac N."/>
            <person name="Huntemann M."/>
            <person name="Wei C.-L."/>
            <person name="Han J."/>
            <person name="Detter J.C."/>
            <person name="Han C."/>
            <person name="Tapia R."/>
            <person name="Chen A."/>
            <person name="Kyrpides N."/>
            <person name="Mavromatis K."/>
            <person name="Markowitz V."/>
            <person name="Szeto E."/>
            <person name="Ivanova N."/>
            <person name="Pagani I."/>
            <person name="Pati A."/>
            <person name="Goodwin L."/>
            <person name="Nordberg H.P."/>
            <person name="Cantor M.N."/>
            <person name="Hua S.X."/>
            <person name="Woyke T."/>
            <person name="Kerfeld C.A."/>
        </authorList>
    </citation>
    <scope>NUCLEOTIDE SEQUENCE [LARGE SCALE GENOMIC DNA]</scope>
    <source>
        <strain evidence="5">ATCC 27169 / PCC 6605</strain>
    </source>
</reference>
<keyword evidence="5" id="KW-1185">Reference proteome</keyword>
<evidence type="ECO:0000256" key="2">
    <source>
        <dbReference type="PROSITE-ProRule" id="PRU00335"/>
    </source>
</evidence>
<dbReference type="eggNOG" id="COG1309">
    <property type="taxonomic scope" value="Bacteria"/>
</dbReference>
<dbReference type="OrthoDB" id="9783238at2"/>
<dbReference type="InterPro" id="IPR041669">
    <property type="entry name" value="TetR_C_15"/>
</dbReference>
<accession>K9UFW2</accession>
<dbReference type="GO" id="GO:0003677">
    <property type="term" value="F:DNA binding"/>
    <property type="evidence" value="ECO:0007669"/>
    <property type="project" value="UniProtKB-UniRule"/>
</dbReference>
<dbReference type="PATRIC" id="fig|1173020.3.peg.2499"/>
<evidence type="ECO:0000313" key="4">
    <source>
        <dbReference type="EMBL" id="AFY93281.1"/>
    </source>
</evidence>
<dbReference type="Pfam" id="PF00440">
    <property type="entry name" value="TetR_N"/>
    <property type="match status" value="1"/>
</dbReference>
<dbReference type="InterPro" id="IPR001647">
    <property type="entry name" value="HTH_TetR"/>
</dbReference>
<dbReference type="InterPro" id="IPR036388">
    <property type="entry name" value="WH-like_DNA-bd_sf"/>
</dbReference>
<evidence type="ECO:0000313" key="5">
    <source>
        <dbReference type="Proteomes" id="UP000010366"/>
    </source>
</evidence>
<dbReference type="KEGG" id="cmp:Cha6605_2198"/>
<dbReference type="Proteomes" id="UP000010366">
    <property type="component" value="Chromosome"/>
</dbReference>
<dbReference type="STRING" id="1173020.Cha6605_2198"/>
<keyword evidence="1 2" id="KW-0238">DNA-binding</keyword>
<organism evidence="4 5">
    <name type="scientific">Chamaesiphon minutus (strain ATCC 27169 / PCC 6605)</name>
    <dbReference type="NCBI Taxonomy" id="1173020"/>
    <lineage>
        <taxon>Bacteria</taxon>
        <taxon>Bacillati</taxon>
        <taxon>Cyanobacteriota</taxon>
        <taxon>Cyanophyceae</taxon>
        <taxon>Gomontiellales</taxon>
        <taxon>Chamaesiphonaceae</taxon>
        <taxon>Chamaesiphon</taxon>
    </lineage>
</organism>
<dbReference type="PANTHER" id="PTHR33293">
    <property type="entry name" value="INSERTION ELEMENT IS1 1 PROTEIN INSB-RELATED"/>
    <property type="match status" value="1"/>
</dbReference>
<dbReference type="Gene3D" id="1.10.10.10">
    <property type="entry name" value="Winged helix-like DNA-binding domain superfamily/Winged helix DNA-binding domain"/>
    <property type="match status" value="1"/>
</dbReference>
<name>K9UFW2_CHAP6</name>
<evidence type="ECO:0000256" key="1">
    <source>
        <dbReference type="ARBA" id="ARBA00023125"/>
    </source>
</evidence>
<feature type="DNA-binding region" description="H-T-H motif" evidence="2">
    <location>
        <begin position="40"/>
        <end position="59"/>
    </location>
</feature>
<dbReference type="AlphaFoldDB" id="K9UFW2"/>
<feature type="domain" description="HTH tetR-type" evidence="3">
    <location>
        <begin position="17"/>
        <end position="77"/>
    </location>
</feature>
<dbReference type="Gene3D" id="1.10.357.10">
    <property type="entry name" value="Tetracycline Repressor, domain 2"/>
    <property type="match status" value="1"/>
</dbReference>
<sequence length="306" mass="35110">MSSPNSLRRQPKQQRGQQRVVKILTAAAEVFAEVGYATATTQQIADRANTAVGSIYQFFPDKLAIFHALEAEHMAQVEIVNTRLIAKDIRRPLVQTIGEMVDAHAEYFEHPIHKIVYLQYFLAPIPGLFILFDDKFDRTIVNQFADLCQQRNPNLSREKSELIAEVFHRTYNGLFLTALKSDLEHRHKLYSELKNLLCAYLNPYIGDDLLVPHSEVMICVKCGSDRIAKNGHRNDKQRYLCKNCGKQFAQEYSTRGYPPQIKQHCLALHQQGMSFREIERQTGVSHNTVINWVRQLSTNLGKIKQA</sequence>
<gene>
    <name evidence="4" type="ORF">Cha6605_2198</name>
</gene>
<dbReference type="Pfam" id="PF17918">
    <property type="entry name" value="TetR_C_15"/>
    <property type="match status" value="1"/>
</dbReference>